<dbReference type="EMBL" id="JBHULX010000033">
    <property type="protein sequence ID" value="MFD2592317.1"/>
    <property type="molecule type" value="Genomic_DNA"/>
</dbReference>
<name>A0ABW5NB90_9FLAO</name>
<protein>
    <submittedName>
        <fullName evidence="1">Uncharacterized protein</fullName>
    </submittedName>
</protein>
<comment type="caution">
    <text evidence="1">The sequence shown here is derived from an EMBL/GenBank/DDBJ whole genome shotgun (WGS) entry which is preliminary data.</text>
</comment>
<dbReference type="Proteomes" id="UP001597459">
    <property type="component" value="Unassembled WGS sequence"/>
</dbReference>
<sequence>MRLSDYKKQLKLEAEEMYSYVSDLHPSKRIEEALKIRAAEEASEKSESIAEWMHEFRKGSFEACGVYDKEPLDMFIYETKLNIFSLPELKIMLEEAKYQFDYQSGYLNNEENITIWEKRMLWAEKAITHKTQRNFDKLNL</sequence>
<evidence type="ECO:0000313" key="1">
    <source>
        <dbReference type="EMBL" id="MFD2592317.1"/>
    </source>
</evidence>
<evidence type="ECO:0000313" key="2">
    <source>
        <dbReference type="Proteomes" id="UP001597459"/>
    </source>
</evidence>
<organism evidence="1 2">
    <name type="scientific">Aquimarina hainanensis</name>
    <dbReference type="NCBI Taxonomy" id="1578017"/>
    <lineage>
        <taxon>Bacteria</taxon>
        <taxon>Pseudomonadati</taxon>
        <taxon>Bacteroidota</taxon>
        <taxon>Flavobacteriia</taxon>
        <taxon>Flavobacteriales</taxon>
        <taxon>Flavobacteriaceae</taxon>
        <taxon>Aquimarina</taxon>
    </lineage>
</organism>
<reference evidence="2" key="1">
    <citation type="journal article" date="2019" name="Int. J. Syst. Evol. Microbiol.">
        <title>The Global Catalogue of Microorganisms (GCM) 10K type strain sequencing project: providing services to taxonomists for standard genome sequencing and annotation.</title>
        <authorList>
            <consortium name="The Broad Institute Genomics Platform"/>
            <consortium name="The Broad Institute Genome Sequencing Center for Infectious Disease"/>
            <person name="Wu L."/>
            <person name="Ma J."/>
        </authorList>
    </citation>
    <scope>NUCLEOTIDE SEQUENCE [LARGE SCALE GENOMIC DNA]</scope>
    <source>
        <strain evidence="2">KCTC 42423</strain>
    </source>
</reference>
<keyword evidence="2" id="KW-1185">Reference proteome</keyword>
<accession>A0ABW5NB90</accession>
<gene>
    <name evidence="1" type="ORF">ACFSTE_15875</name>
</gene>
<dbReference type="RefSeq" id="WP_378256744.1">
    <property type="nucleotide sequence ID" value="NZ_JBHSJV010000001.1"/>
</dbReference>
<proteinExistence type="predicted"/>